<comment type="caution">
    <text evidence="1">The sequence shown here is derived from an EMBL/GenBank/DDBJ whole genome shotgun (WGS) entry which is preliminary data.</text>
</comment>
<evidence type="ECO:0000313" key="2">
    <source>
        <dbReference type="Proteomes" id="UP000324222"/>
    </source>
</evidence>
<dbReference type="Proteomes" id="UP000324222">
    <property type="component" value="Unassembled WGS sequence"/>
</dbReference>
<dbReference type="AlphaFoldDB" id="A0A5B7H0H2"/>
<sequence>MIIVYVVTTSDADELVGWRLFVSQCTKRGGVSERPHSNLIGAQYQSVIDRRVLFT</sequence>
<gene>
    <name evidence="1" type="ORF">E2C01_058680</name>
</gene>
<evidence type="ECO:0000313" key="1">
    <source>
        <dbReference type="EMBL" id="MPC64562.1"/>
    </source>
</evidence>
<name>A0A5B7H0H2_PORTR</name>
<keyword evidence="2" id="KW-1185">Reference proteome</keyword>
<accession>A0A5B7H0H2</accession>
<organism evidence="1 2">
    <name type="scientific">Portunus trituberculatus</name>
    <name type="common">Swimming crab</name>
    <name type="synonym">Neptunus trituberculatus</name>
    <dbReference type="NCBI Taxonomy" id="210409"/>
    <lineage>
        <taxon>Eukaryota</taxon>
        <taxon>Metazoa</taxon>
        <taxon>Ecdysozoa</taxon>
        <taxon>Arthropoda</taxon>
        <taxon>Crustacea</taxon>
        <taxon>Multicrustacea</taxon>
        <taxon>Malacostraca</taxon>
        <taxon>Eumalacostraca</taxon>
        <taxon>Eucarida</taxon>
        <taxon>Decapoda</taxon>
        <taxon>Pleocyemata</taxon>
        <taxon>Brachyura</taxon>
        <taxon>Eubrachyura</taxon>
        <taxon>Portunoidea</taxon>
        <taxon>Portunidae</taxon>
        <taxon>Portuninae</taxon>
        <taxon>Portunus</taxon>
    </lineage>
</organism>
<dbReference type="EMBL" id="VSRR010022254">
    <property type="protein sequence ID" value="MPC64562.1"/>
    <property type="molecule type" value="Genomic_DNA"/>
</dbReference>
<protein>
    <submittedName>
        <fullName evidence="1">Uncharacterized protein</fullName>
    </submittedName>
</protein>
<proteinExistence type="predicted"/>
<reference evidence="1 2" key="1">
    <citation type="submission" date="2019-05" db="EMBL/GenBank/DDBJ databases">
        <title>Another draft genome of Portunus trituberculatus and its Hox gene families provides insights of decapod evolution.</title>
        <authorList>
            <person name="Jeong J.-H."/>
            <person name="Song I."/>
            <person name="Kim S."/>
            <person name="Choi T."/>
            <person name="Kim D."/>
            <person name="Ryu S."/>
            <person name="Kim W."/>
        </authorList>
    </citation>
    <scope>NUCLEOTIDE SEQUENCE [LARGE SCALE GENOMIC DNA]</scope>
    <source>
        <tissue evidence="1">Muscle</tissue>
    </source>
</reference>